<dbReference type="Proteomes" id="UP000006738">
    <property type="component" value="Chromosome II"/>
</dbReference>
<dbReference type="KEGG" id="bpl:BURPS1106A_A0612"/>
<dbReference type="HOGENOM" id="CLU_3341311_0_0_4"/>
<evidence type="ECO:0000313" key="1">
    <source>
        <dbReference type="EMBL" id="ABN93057.1"/>
    </source>
</evidence>
<sequence length="37" mass="4307">MTPLFISDAGFGTIIVMAYYVSNYNDIRNIPHPIYWI</sequence>
<evidence type="ECO:0000313" key="2">
    <source>
        <dbReference type="Proteomes" id="UP000006738"/>
    </source>
</evidence>
<gene>
    <name evidence="1" type="ordered locus">BURPS1106A_A0612</name>
</gene>
<organism evidence="1 2">
    <name type="scientific">Burkholderia pseudomallei (strain 1106a)</name>
    <dbReference type="NCBI Taxonomy" id="357348"/>
    <lineage>
        <taxon>Bacteria</taxon>
        <taxon>Pseudomonadati</taxon>
        <taxon>Pseudomonadota</taxon>
        <taxon>Betaproteobacteria</taxon>
        <taxon>Burkholderiales</taxon>
        <taxon>Burkholderiaceae</taxon>
        <taxon>Burkholderia</taxon>
        <taxon>pseudomallei group</taxon>
    </lineage>
</organism>
<protein>
    <submittedName>
        <fullName evidence="1">Uncharacterized protein</fullName>
    </submittedName>
</protein>
<reference evidence="2" key="1">
    <citation type="submission" date="2007-02" db="EMBL/GenBank/DDBJ databases">
        <authorList>
            <person name="DeShazer D."/>
            <person name="Woods D.E."/>
            <person name="Nierman W.C."/>
        </authorList>
    </citation>
    <scope>NUCLEOTIDE SEQUENCE [LARGE SCALE GENOMIC DNA]</scope>
    <source>
        <strain evidence="2">1106a</strain>
    </source>
</reference>
<name>A3P2T8_BURP0</name>
<dbReference type="AlphaFoldDB" id="A3P2T8"/>
<dbReference type="EMBL" id="CP000573">
    <property type="protein sequence ID" value="ABN93057.1"/>
    <property type="molecule type" value="Genomic_DNA"/>
</dbReference>
<proteinExistence type="predicted"/>
<accession>A3P2T8</accession>